<dbReference type="PANTHER" id="PTHR11850">
    <property type="entry name" value="HOMEOBOX PROTEIN TRANSCRIPTION FACTORS"/>
    <property type="match status" value="1"/>
</dbReference>
<dbReference type="SMART" id="SM00574">
    <property type="entry name" value="POX"/>
    <property type="match status" value="1"/>
</dbReference>
<feature type="compositionally biased region" description="Low complexity" evidence="6">
    <location>
        <begin position="42"/>
        <end position="57"/>
    </location>
</feature>
<feature type="compositionally biased region" description="Basic and acidic residues" evidence="6">
    <location>
        <begin position="238"/>
        <end position="250"/>
    </location>
</feature>
<dbReference type="InterPro" id="IPR006563">
    <property type="entry name" value="POX_dom"/>
</dbReference>
<keyword evidence="2" id="KW-0371">Homeobox</keyword>
<evidence type="ECO:0000256" key="6">
    <source>
        <dbReference type="SAM" id="MobiDB-lite"/>
    </source>
</evidence>
<feature type="compositionally biased region" description="Gly residues" evidence="6">
    <location>
        <begin position="228"/>
        <end position="237"/>
    </location>
</feature>
<gene>
    <name evidence="8" type="ORF">F2Q70_00025016</name>
</gene>
<keyword evidence="3" id="KW-0804">Transcription</keyword>
<feature type="domain" description="POX" evidence="7">
    <location>
        <begin position="170"/>
        <end position="319"/>
    </location>
</feature>
<dbReference type="GO" id="GO:0003677">
    <property type="term" value="F:DNA binding"/>
    <property type="evidence" value="ECO:0007669"/>
    <property type="project" value="UniProtKB-KW"/>
</dbReference>
<keyword evidence="1" id="KW-0238">DNA-binding</keyword>
<feature type="compositionally biased region" description="Basic and acidic residues" evidence="6">
    <location>
        <begin position="212"/>
        <end position="222"/>
    </location>
</feature>
<keyword evidence="5" id="KW-0175">Coiled coil</keyword>
<protein>
    <recommendedName>
        <fullName evidence="7">POX domain-containing protein</fullName>
    </recommendedName>
</protein>
<feature type="coiled-coil region" evidence="5">
    <location>
        <begin position="251"/>
        <end position="278"/>
    </location>
</feature>
<name>A0A8S9LE39_BRACR</name>
<feature type="region of interest" description="Disordered" evidence="6">
    <location>
        <begin position="206"/>
        <end position="250"/>
    </location>
</feature>
<dbReference type="Pfam" id="PF07734">
    <property type="entry name" value="FBA_1"/>
    <property type="match status" value="1"/>
</dbReference>
<organism evidence="8">
    <name type="scientific">Brassica cretica</name>
    <name type="common">Mustard</name>
    <dbReference type="NCBI Taxonomy" id="69181"/>
    <lineage>
        <taxon>Eukaryota</taxon>
        <taxon>Viridiplantae</taxon>
        <taxon>Streptophyta</taxon>
        <taxon>Embryophyta</taxon>
        <taxon>Tracheophyta</taxon>
        <taxon>Spermatophyta</taxon>
        <taxon>Magnoliopsida</taxon>
        <taxon>eudicotyledons</taxon>
        <taxon>Gunneridae</taxon>
        <taxon>Pentapetalae</taxon>
        <taxon>rosids</taxon>
        <taxon>malvids</taxon>
        <taxon>Brassicales</taxon>
        <taxon>Brassicaceae</taxon>
        <taxon>Brassiceae</taxon>
        <taxon>Brassica</taxon>
    </lineage>
</organism>
<dbReference type="InterPro" id="IPR050224">
    <property type="entry name" value="TALE_homeobox"/>
</dbReference>
<evidence type="ECO:0000256" key="5">
    <source>
        <dbReference type="SAM" id="Coils"/>
    </source>
</evidence>
<evidence type="ECO:0000256" key="2">
    <source>
        <dbReference type="ARBA" id="ARBA00023155"/>
    </source>
</evidence>
<evidence type="ECO:0000313" key="8">
    <source>
        <dbReference type="EMBL" id="KAF2603753.1"/>
    </source>
</evidence>
<proteinExistence type="predicted"/>
<dbReference type="AlphaFoldDB" id="A0A8S9LE39"/>
<sequence>MAAYFHGNPPEISARSDGSLQTLILMNPTTYVQYTQQDDDSNNNNNNNSNNTNNNNSFVFLNSHAPPQNASQQFIGIPLSGHEAASITSADSISVLQGYPPRVKYSHYSSHQVDSSHQQAACETPRAHQGLFLTLSSQQHQQQHQNQHQTLHHVGLGSGPGQDIRVGSGSIGIATLVSSKYLEAAQELLDEVVKADSNDINTRSQLFSSKKGTSETDDKAVRESSTGAGEGSAGGGEASEKHTVELGTVERQEIQMKKAKLSSMLHEVEQRYRQYHQQMQMVISSFEQAAGIGSAKSYTSLALKTISRQFRSLKEAIAGQIKAANKSLGEEDSVSGVGRLKFVDHQLRQQRALQQLGMIQHHPSNNAWRPQRGLPERAVSVLRAWLFEHFLHPKEKLVVLRKCFGPSEYGIWVMTKIEAEKLSWSKNLIVDTQPNPLVTPECFFTGETKCACRLGLVLDTDIICWPHACFYVPSLVQIKQPAVGGKRKQHNDLETGYDKKGDD</sequence>
<feature type="region of interest" description="Disordered" evidence="6">
    <location>
        <begin position="138"/>
        <end position="161"/>
    </location>
</feature>
<keyword evidence="4" id="KW-0539">Nucleus</keyword>
<evidence type="ECO:0000256" key="1">
    <source>
        <dbReference type="ARBA" id="ARBA00023125"/>
    </source>
</evidence>
<accession>A0A8S9LE39</accession>
<dbReference type="EMBL" id="QGKY02000094">
    <property type="protein sequence ID" value="KAF2603753.1"/>
    <property type="molecule type" value="Genomic_DNA"/>
</dbReference>
<dbReference type="Pfam" id="PF07526">
    <property type="entry name" value="POX"/>
    <property type="match status" value="1"/>
</dbReference>
<comment type="caution">
    <text evidence="8">The sequence shown here is derived from an EMBL/GenBank/DDBJ whole genome shotgun (WGS) entry which is preliminary data.</text>
</comment>
<evidence type="ECO:0000259" key="7">
    <source>
        <dbReference type="SMART" id="SM00574"/>
    </source>
</evidence>
<evidence type="ECO:0000256" key="3">
    <source>
        <dbReference type="ARBA" id="ARBA00023163"/>
    </source>
</evidence>
<feature type="compositionally biased region" description="Low complexity" evidence="6">
    <location>
        <begin position="138"/>
        <end position="153"/>
    </location>
</feature>
<dbReference type="InterPro" id="IPR006527">
    <property type="entry name" value="F-box-assoc_dom_typ1"/>
</dbReference>
<feature type="region of interest" description="Disordered" evidence="6">
    <location>
        <begin position="35"/>
        <end position="65"/>
    </location>
</feature>
<evidence type="ECO:0000256" key="4">
    <source>
        <dbReference type="ARBA" id="ARBA00023242"/>
    </source>
</evidence>
<reference evidence="8" key="1">
    <citation type="submission" date="2019-12" db="EMBL/GenBank/DDBJ databases">
        <title>Genome sequencing and annotation of Brassica cretica.</title>
        <authorList>
            <person name="Studholme D.J."/>
            <person name="Sarris P.F."/>
        </authorList>
    </citation>
    <scope>NUCLEOTIDE SEQUENCE</scope>
    <source>
        <strain evidence="8">PFS-102/07</strain>
        <tissue evidence="8">Leaf</tissue>
    </source>
</reference>